<keyword evidence="1" id="KW-1133">Transmembrane helix</keyword>
<keyword evidence="3" id="KW-1185">Reference proteome</keyword>
<keyword evidence="1" id="KW-0472">Membrane</keyword>
<feature type="transmembrane region" description="Helical" evidence="1">
    <location>
        <begin position="424"/>
        <end position="448"/>
    </location>
</feature>
<dbReference type="OrthoDB" id="7733414at2759"/>
<name>A0A8J2LS74_9HEXA</name>
<gene>
    <name evidence="2" type="ORF">AFUS01_LOCUS37209</name>
</gene>
<accession>A0A8J2LS74</accession>
<protein>
    <submittedName>
        <fullName evidence="2">Uncharacterized protein</fullName>
    </submittedName>
</protein>
<evidence type="ECO:0000313" key="2">
    <source>
        <dbReference type="EMBL" id="CAG7827210.1"/>
    </source>
</evidence>
<reference evidence="2" key="1">
    <citation type="submission" date="2021-06" db="EMBL/GenBank/DDBJ databases">
        <authorList>
            <person name="Hodson N. C."/>
            <person name="Mongue J. A."/>
            <person name="Jaron S. K."/>
        </authorList>
    </citation>
    <scope>NUCLEOTIDE SEQUENCE</scope>
</reference>
<comment type="caution">
    <text evidence="2">The sequence shown here is derived from an EMBL/GenBank/DDBJ whole genome shotgun (WGS) entry which is preliminary data.</text>
</comment>
<dbReference type="Proteomes" id="UP000708208">
    <property type="component" value="Unassembled WGS sequence"/>
</dbReference>
<evidence type="ECO:0000256" key="1">
    <source>
        <dbReference type="SAM" id="Phobius"/>
    </source>
</evidence>
<feature type="transmembrane region" description="Helical" evidence="1">
    <location>
        <begin position="315"/>
        <end position="336"/>
    </location>
</feature>
<feature type="transmembrane region" description="Helical" evidence="1">
    <location>
        <begin position="391"/>
        <end position="412"/>
    </location>
</feature>
<keyword evidence="1" id="KW-0812">Transmembrane</keyword>
<dbReference type="EMBL" id="CAJVCH010542664">
    <property type="protein sequence ID" value="CAG7827210.1"/>
    <property type="molecule type" value="Genomic_DNA"/>
</dbReference>
<sequence length="591" mass="67648">MFYLVGSMTYIPNNDQFPYVTPGSIVPTRFKHCREKWEPSIKMEKVHYEPCRMATDPMPTLGQTVWYDGEQNGAWFNYQIDFPICGFFLLPKTYLEFRMFFRTQNPDDCSWFENNTSGVSKELQTAMQKRIKFSSLIFGAADPEPPKDHPEVLCSNAIESGKPEWIESYDIHNYNVRLPSNNSWCTRASLEKDCFVGRCTKRLNNCNSYGWEWGRKTDKEASRKAANVSSRGEVIGYDNLTCYISDTVHVHSPCDWLRNGTDPDPYAKYPPYNPDTTRGGLCVGCLEAKNITEIYGIPCNSNIGRIIWGFRVTHGIFMALSTMFLVPWGTLFSRYYKETFMEKRYANVHVWHGMHIVLSLTGFGGICGGMAAGVLARYFLGFSTYMYVGRIHVAAGWLSTFFFLIVTATSCIRKFPLRVRVITIFLHFLIGTLTRFLWAVALLTSFYIPGSPSALNNIQRDGFTLEYFMIFVIFWLITDIVVHVLLRVFLSMADKKLTVPRNYAVVVPIPVIRPYAEKDTEGTGRRKIVLLVYAVISLLCALGLAVAMCWLDHWDSWKCNFGPMTETHNPGGKLGNMTDVWYDDLPKEPKY</sequence>
<proteinExistence type="predicted"/>
<feature type="transmembrane region" description="Helical" evidence="1">
    <location>
        <begin position="528"/>
        <end position="548"/>
    </location>
</feature>
<evidence type="ECO:0000313" key="3">
    <source>
        <dbReference type="Proteomes" id="UP000708208"/>
    </source>
</evidence>
<dbReference type="AlphaFoldDB" id="A0A8J2LS74"/>
<feature type="transmembrane region" description="Helical" evidence="1">
    <location>
        <begin position="356"/>
        <end position="379"/>
    </location>
</feature>
<organism evidence="2 3">
    <name type="scientific">Allacma fusca</name>
    <dbReference type="NCBI Taxonomy" id="39272"/>
    <lineage>
        <taxon>Eukaryota</taxon>
        <taxon>Metazoa</taxon>
        <taxon>Ecdysozoa</taxon>
        <taxon>Arthropoda</taxon>
        <taxon>Hexapoda</taxon>
        <taxon>Collembola</taxon>
        <taxon>Symphypleona</taxon>
        <taxon>Sminthuridae</taxon>
        <taxon>Allacma</taxon>
    </lineage>
</organism>
<feature type="transmembrane region" description="Helical" evidence="1">
    <location>
        <begin position="468"/>
        <end position="490"/>
    </location>
</feature>
<dbReference type="CDD" id="cd08760">
    <property type="entry name" value="Cyt_b561_FRRS1_like"/>
    <property type="match status" value="1"/>
</dbReference>